<keyword evidence="3" id="KW-1015">Disulfide bond</keyword>
<feature type="signal peptide" evidence="5">
    <location>
        <begin position="1"/>
        <end position="21"/>
    </location>
</feature>
<dbReference type="SUPFAM" id="SSF57362">
    <property type="entry name" value="BPTI-like"/>
    <property type="match status" value="1"/>
</dbReference>
<dbReference type="SMART" id="SM00131">
    <property type="entry name" value="KU"/>
    <property type="match status" value="1"/>
</dbReference>
<name>A0A0C9SF23_AMBAM</name>
<reference evidence="7" key="1">
    <citation type="journal article" date="2015" name="PLoS ONE">
        <title>An Insight into the Sialome of the Lone Star Tick, Amblyomma americanum, with a Glimpse on Its Time Dependent Gene Expression.</title>
        <authorList>
            <person name="Karim S."/>
            <person name="Ribeiro J.M."/>
        </authorList>
    </citation>
    <scope>NUCLEOTIDE SEQUENCE</scope>
    <source>
        <tissue evidence="7">Salivary gland</tissue>
    </source>
</reference>
<feature type="compositionally biased region" description="Basic and acidic residues" evidence="4">
    <location>
        <begin position="105"/>
        <end position="114"/>
    </location>
</feature>
<keyword evidence="1" id="KW-0646">Protease inhibitor</keyword>
<dbReference type="Pfam" id="PF00014">
    <property type="entry name" value="Kunitz_BPTI"/>
    <property type="match status" value="1"/>
</dbReference>
<evidence type="ECO:0000256" key="4">
    <source>
        <dbReference type="SAM" id="MobiDB-lite"/>
    </source>
</evidence>
<evidence type="ECO:0000313" key="7">
    <source>
        <dbReference type="EMBL" id="JAG92193.1"/>
    </source>
</evidence>
<keyword evidence="2" id="KW-0722">Serine protease inhibitor</keyword>
<dbReference type="EMBL" id="GBZX01000547">
    <property type="protein sequence ID" value="JAG92193.1"/>
    <property type="molecule type" value="mRNA"/>
</dbReference>
<dbReference type="InterPro" id="IPR050098">
    <property type="entry name" value="TFPI/VKTCI-like"/>
</dbReference>
<protein>
    <submittedName>
        <fullName evidence="7">Putative bpti/kunitz family of serine protease inhibitor</fullName>
    </submittedName>
</protein>
<dbReference type="InterPro" id="IPR002223">
    <property type="entry name" value="Kunitz_BPTI"/>
</dbReference>
<keyword evidence="5" id="KW-0732">Signal</keyword>
<evidence type="ECO:0000256" key="5">
    <source>
        <dbReference type="SAM" id="SignalP"/>
    </source>
</evidence>
<dbReference type="GO" id="GO:0004867">
    <property type="term" value="F:serine-type endopeptidase inhibitor activity"/>
    <property type="evidence" value="ECO:0007669"/>
    <property type="project" value="UniProtKB-KW"/>
</dbReference>
<feature type="chain" id="PRO_5002203487" evidence="5">
    <location>
        <begin position="22"/>
        <end position="146"/>
    </location>
</feature>
<evidence type="ECO:0000256" key="2">
    <source>
        <dbReference type="ARBA" id="ARBA00022900"/>
    </source>
</evidence>
<feature type="region of interest" description="Disordered" evidence="4">
    <location>
        <begin position="104"/>
        <end position="146"/>
    </location>
</feature>
<dbReference type="PANTHER" id="PTHR10083:SF374">
    <property type="entry name" value="BPTI_KUNITZ INHIBITOR DOMAIN-CONTAINING PROTEIN"/>
    <property type="match status" value="1"/>
</dbReference>
<dbReference type="PROSITE" id="PS00280">
    <property type="entry name" value="BPTI_KUNITZ_1"/>
    <property type="match status" value="1"/>
</dbReference>
<dbReference type="InterPro" id="IPR036880">
    <property type="entry name" value="Kunitz_BPTI_sf"/>
</dbReference>
<feature type="compositionally biased region" description="Basic residues" evidence="4">
    <location>
        <begin position="115"/>
        <end position="146"/>
    </location>
</feature>
<evidence type="ECO:0000259" key="6">
    <source>
        <dbReference type="PROSITE" id="PS50279"/>
    </source>
</evidence>
<dbReference type="InterPro" id="IPR020901">
    <property type="entry name" value="Prtase_inh_Kunz-CS"/>
</dbReference>
<dbReference type="PROSITE" id="PS50279">
    <property type="entry name" value="BPTI_KUNITZ_2"/>
    <property type="match status" value="1"/>
</dbReference>
<dbReference type="AlphaFoldDB" id="A0A0C9SF23"/>
<feature type="domain" description="BPTI/Kunitz inhibitor" evidence="6">
    <location>
        <begin position="38"/>
        <end position="93"/>
    </location>
</feature>
<dbReference type="GO" id="GO:0005615">
    <property type="term" value="C:extracellular space"/>
    <property type="evidence" value="ECO:0007669"/>
    <property type="project" value="TreeGrafter"/>
</dbReference>
<dbReference type="Gene3D" id="4.10.410.10">
    <property type="entry name" value="Pancreatic trypsin inhibitor Kunitz domain"/>
    <property type="match status" value="1"/>
</dbReference>
<sequence length="146" mass="17030">MVMKHSYVVFWMFFLFVSVDSVGMGSVMFSDDAPDDDCAQPPNNGLRCAEESMWDNNRWYYNRTLEQCIRFTDYGCDRNRNNFPDQETCQQACNAELYLYEPLEESTRPGQDKKDRKKGGKKGKGKKREGNKKQGKKKEGKKKARK</sequence>
<dbReference type="PANTHER" id="PTHR10083">
    <property type="entry name" value="KUNITZ-TYPE PROTEASE INHIBITOR-RELATED"/>
    <property type="match status" value="1"/>
</dbReference>
<accession>A0A0C9SF23</accession>
<evidence type="ECO:0000256" key="3">
    <source>
        <dbReference type="ARBA" id="ARBA00023157"/>
    </source>
</evidence>
<organism evidence="7">
    <name type="scientific">Amblyomma americanum</name>
    <name type="common">Lone star tick</name>
    <dbReference type="NCBI Taxonomy" id="6943"/>
    <lineage>
        <taxon>Eukaryota</taxon>
        <taxon>Metazoa</taxon>
        <taxon>Ecdysozoa</taxon>
        <taxon>Arthropoda</taxon>
        <taxon>Chelicerata</taxon>
        <taxon>Arachnida</taxon>
        <taxon>Acari</taxon>
        <taxon>Parasitiformes</taxon>
        <taxon>Ixodida</taxon>
        <taxon>Ixodoidea</taxon>
        <taxon>Ixodidae</taxon>
        <taxon>Amblyomminae</taxon>
        <taxon>Amblyomma</taxon>
    </lineage>
</organism>
<evidence type="ECO:0000256" key="1">
    <source>
        <dbReference type="ARBA" id="ARBA00022690"/>
    </source>
</evidence>
<proteinExistence type="evidence at transcript level"/>